<keyword evidence="7" id="KW-1133">Transmembrane helix</keyword>
<dbReference type="AlphaFoldDB" id="A0AA37W8A0"/>
<evidence type="ECO:0000256" key="3">
    <source>
        <dbReference type="ARBA" id="ARBA00022801"/>
    </source>
</evidence>
<feature type="active site" description="Charge relay system" evidence="5">
    <location>
        <position position="133"/>
    </location>
</feature>
<protein>
    <recommendedName>
        <fullName evidence="8">Peptidase S8/S53 domain-containing protein</fullName>
    </recommendedName>
</protein>
<keyword evidence="7" id="KW-0472">Membrane</keyword>
<dbReference type="CDD" id="cd07473">
    <property type="entry name" value="Peptidases_S8_Subtilisin_like"/>
    <property type="match status" value="1"/>
</dbReference>
<dbReference type="PANTHER" id="PTHR43399">
    <property type="entry name" value="SUBTILISIN-RELATED"/>
    <property type="match status" value="1"/>
</dbReference>
<organism evidence="9 10">
    <name type="scientific">Litoribrevibacter albus</name>
    <dbReference type="NCBI Taxonomy" id="1473156"/>
    <lineage>
        <taxon>Bacteria</taxon>
        <taxon>Pseudomonadati</taxon>
        <taxon>Pseudomonadota</taxon>
        <taxon>Gammaproteobacteria</taxon>
        <taxon>Oceanospirillales</taxon>
        <taxon>Oceanospirillaceae</taxon>
        <taxon>Litoribrevibacter</taxon>
    </lineage>
</organism>
<keyword evidence="2 5" id="KW-0645">Protease</keyword>
<comment type="caution">
    <text evidence="9">The sequence shown here is derived from an EMBL/GenBank/DDBJ whole genome shotgun (WGS) entry which is preliminary data.</text>
</comment>
<dbReference type="NCBIfam" id="NF041770">
    <property type="entry name" value="CFI_box_CTERM"/>
    <property type="match status" value="1"/>
</dbReference>
<dbReference type="PROSITE" id="PS51892">
    <property type="entry name" value="SUBTILASE"/>
    <property type="match status" value="1"/>
</dbReference>
<evidence type="ECO:0000313" key="9">
    <source>
        <dbReference type="EMBL" id="GLQ33625.1"/>
    </source>
</evidence>
<dbReference type="SUPFAM" id="SSF52743">
    <property type="entry name" value="Subtilisin-like"/>
    <property type="match status" value="1"/>
</dbReference>
<comment type="similarity">
    <text evidence="1 5 6">Belongs to the peptidase S8 family.</text>
</comment>
<dbReference type="PROSITE" id="PS00137">
    <property type="entry name" value="SUBTILASE_HIS"/>
    <property type="match status" value="1"/>
</dbReference>
<reference evidence="9" key="2">
    <citation type="submission" date="2023-01" db="EMBL/GenBank/DDBJ databases">
        <title>Draft genome sequence of Litoribrevibacter albus strain NBRC 110071.</title>
        <authorList>
            <person name="Sun Q."/>
            <person name="Mori K."/>
        </authorList>
    </citation>
    <scope>NUCLEOTIDE SEQUENCE</scope>
    <source>
        <strain evidence="9">NBRC 110071</strain>
    </source>
</reference>
<dbReference type="GO" id="GO:0004252">
    <property type="term" value="F:serine-type endopeptidase activity"/>
    <property type="evidence" value="ECO:0007669"/>
    <property type="project" value="UniProtKB-UniRule"/>
</dbReference>
<proteinExistence type="inferred from homology"/>
<dbReference type="InterPro" id="IPR034204">
    <property type="entry name" value="PfSUB1-like_cat_dom"/>
</dbReference>
<dbReference type="InterPro" id="IPR049886">
    <property type="entry name" value="CFI_box_CTERM_dom"/>
</dbReference>
<feature type="transmembrane region" description="Helical" evidence="7">
    <location>
        <begin position="840"/>
        <end position="860"/>
    </location>
</feature>
<dbReference type="InterPro" id="IPR000209">
    <property type="entry name" value="Peptidase_S8/S53_dom"/>
</dbReference>
<keyword evidence="10" id="KW-1185">Reference proteome</keyword>
<evidence type="ECO:0000259" key="8">
    <source>
        <dbReference type="Pfam" id="PF00082"/>
    </source>
</evidence>
<sequence length="867" mass="92985">MVASDTTSVEKLLLAARAHPSVIMAERTYSATTNLIPNDPVFSDASNNTNHHQQIDSEEAWDLRTDCRSVVVAIVDTGVDQDHPDIADNLWINPNEVADNGIDDDNNGYIDDINGACVRTDCAASTIEDNFGHGSHVAGLLAAVGNNQVGVTGVCWNAELMIVKSLGDNGSGSTSDVAAGINYAVNNGADIINTSLTISSYSSAIESAIEQANQAGVLVIAAAGNFGSDNDSTPVYPANLRTTYDNLMSIANVGLTDQLYSRSNFGLTTVDIAAPGVNLYSTWKNGQYANSTGTSMASPIVAGIAALLMAEKTQSAAEAKARILTSARAISELEWNLLQPAVVNANTALSNIDSTPLALFRAEANDGSYQLYGYDLSNVDTARYTEFLLSGETATDITSFQQQTDELIQLTLPANSKSGVFQLYRNAEASNQVFIKRTIVAPSSVTFERDDSQLTLSWNNPQNADVISIERGVPGQVYQEIASVTAPNSVYQDTIDPEQKYYYRLRGSYDYIDPSTNSQATEFSVYSNTIITSTDDSGENFWLTESLPTVGLNSELSLQLTATASGTFTLANGQLPTGLSLSSTGKLTGTVTNIGSYTFAIDFYPTGTDQKDSRTFTMIVSDRAAGSMQLTDQQSLTLTVSASAGTLSSIQALNSSSFDSLDEVTVQLIQQILISNLPITSAEASEISITLANSNSGQINEIYLADTRNQWQNATDTSIAQVASSNASLVLEDGGEFDLDGQVNGEIIARVASASTNNTTESSKSSDSRCFIASAVYPNGHQDLSTLRSFRDQVLLQMPGGQWLVDSYYRMSPRLVAWMKHHPTLLSFTRSSLEMVSISVRQPLLVLGLLLCAITLVRLVKKQLRVH</sequence>
<feature type="domain" description="Peptidase S8/S53" evidence="8">
    <location>
        <begin position="69"/>
        <end position="329"/>
    </location>
</feature>
<keyword evidence="7" id="KW-0812">Transmembrane</keyword>
<feature type="active site" description="Charge relay system" evidence="5">
    <location>
        <position position="76"/>
    </location>
</feature>
<evidence type="ECO:0000256" key="2">
    <source>
        <dbReference type="ARBA" id="ARBA00022670"/>
    </source>
</evidence>
<dbReference type="PRINTS" id="PR00723">
    <property type="entry name" value="SUBTILISIN"/>
</dbReference>
<dbReference type="GO" id="GO:0006508">
    <property type="term" value="P:proteolysis"/>
    <property type="evidence" value="ECO:0007669"/>
    <property type="project" value="UniProtKB-KW"/>
</dbReference>
<name>A0AA37W8A0_9GAMM</name>
<accession>A0AA37W8A0</accession>
<reference evidence="9" key="1">
    <citation type="journal article" date="2014" name="Int. J. Syst. Evol. Microbiol.">
        <title>Complete genome sequence of Corynebacterium casei LMG S-19264T (=DSM 44701T), isolated from a smear-ripened cheese.</title>
        <authorList>
            <consortium name="US DOE Joint Genome Institute (JGI-PGF)"/>
            <person name="Walter F."/>
            <person name="Albersmeier A."/>
            <person name="Kalinowski J."/>
            <person name="Ruckert C."/>
        </authorList>
    </citation>
    <scope>NUCLEOTIDE SEQUENCE</scope>
    <source>
        <strain evidence="9">NBRC 110071</strain>
    </source>
</reference>
<evidence type="ECO:0000256" key="4">
    <source>
        <dbReference type="ARBA" id="ARBA00022825"/>
    </source>
</evidence>
<dbReference type="Gene3D" id="3.40.50.200">
    <property type="entry name" value="Peptidase S8/S53 domain"/>
    <property type="match status" value="1"/>
</dbReference>
<feature type="active site" description="Charge relay system" evidence="5">
    <location>
        <position position="295"/>
    </location>
</feature>
<evidence type="ECO:0000256" key="7">
    <source>
        <dbReference type="SAM" id="Phobius"/>
    </source>
</evidence>
<dbReference type="Proteomes" id="UP001161389">
    <property type="component" value="Unassembled WGS sequence"/>
</dbReference>
<dbReference type="InterPro" id="IPR036852">
    <property type="entry name" value="Peptidase_S8/S53_dom_sf"/>
</dbReference>
<dbReference type="PROSITE" id="PS00138">
    <property type="entry name" value="SUBTILASE_SER"/>
    <property type="match status" value="1"/>
</dbReference>
<keyword evidence="3 5" id="KW-0378">Hydrolase</keyword>
<dbReference type="PROSITE" id="PS00136">
    <property type="entry name" value="SUBTILASE_ASP"/>
    <property type="match status" value="1"/>
</dbReference>
<evidence type="ECO:0000256" key="6">
    <source>
        <dbReference type="RuleBase" id="RU003355"/>
    </source>
</evidence>
<dbReference type="InterPro" id="IPR023828">
    <property type="entry name" value="Peptidase_S8_Ser-AS"/>
</dbReference>
<dbReference type="InterPro" id="IPR023827">
    <property type="entry name" value="Peptidase_S8_Asp-AS"/>
</dbReference>
<dbReference type="PANTHER" id="PTHR43399:SF4">
    <property type="entry name" value="CELL WALL-ASSOCIATED PROTEASE"/>
    <property type="match status" value="1"/>
</dbReference>
<evidence type="ECO:0000256" key="1">
    <source>
        <dbReference type="ARBA" id="ARBA00011073"/>
    </source>
</evidence>
<evidence type="ECO:0000256" key="5">
    <source>
        <dbReference type="PROSITE-ProRule" id="PRU01240"/>
    </source>
</evidence>
<dbReference type="InterPro" id="IPR013783">
    <property type="entry name" value="Ig-like_fold"/>
</dbReference>
<dbReference type="Pfam" id="PF00082">
    <property type="entry name" value="Peptidase_S8"/>
    <property type="match status" value="1"/>
</dbReference>
<keyword evidence="4 5" id="KW-0720">Serine protease</keyword>
<dbReference type="InterPro" id="IPR022398">
    <property type="entry name" value="Peptidase_S8_His-AS"/>
</dbReference>
<evidence type="ECO:0000313" key="10">
    <source>
        <dbReference type="Proteomes" id="UP001161389"/>
    </source>
</evidence>
<dbReference type="InterPro" id="IPR051048">
    <property type="entry name" value="Peptidase_S8/S53_subtilisin"/>
</dbReference>
<gene>
    <name evidence="9" type="ORF">GCM10007876_41050</name>
</gene>
<dbReference type="Gene3D" id="2.60.40.10">
    <property type="entry name" value="Immunoglobulins"/>
    <property type="match status" value="2"/>
</dbReference>
<dbReference type="EMBL" id="BSNM01000027">
    <property type="protein sequence ID" value="GLQ33625.1"/>
    <property type="molecule type" value="Genomic_DNA"/>
</dbReference>
<dbReference type="InterPro" id="IPR015500">
    <property type="entry name" value="Peptidase_S8_subtilisin-rel"/>
</dbReference>